<feature type="transmembrane region" description="Helical" evidence="12">
    <location>
        <begin position="506"/>
        <end position="524"/>
    </location>
</feature>
<dbReference type="Pfam" id="PF01663">
    <property type="entry name" value="Phosphodiest"/>
    <property type="match status" value="1"/>
</dbReference>
<feature type="transmembrane region" description="Helical" evidence="12">
    <location>
        <begin position="629"/>
        <end position="650"/>
    </location>
</feature>
<evidence type="ECO:0000256" key="5">
    <source>
        <dbReference type="ARBA" id="ARBA00022679"/>
    </source>
</evidence>
<dbReference type="SUPFAM" id="SSF53649">
    <property type="entry name" value="Alkaline phosphatase-like"/>
    <property type="match status" value="1"/>
</dbReference>
<keyword evidence="6 12" id="KW-0812">Transmembrane</keyword>
<dbReference type="UniPathway" id="UPA00196"/>
<keyword evidence="7" id="KW-0256">Endoplasmic reticulum</keyword>
<evidence type="ECO:0000256" key="4">
    <source>
        <dbReference type="ARBA" id="ARBA00022502"/>
    </source>
</evidence>
<keyword evidence="9 12" id="KW-0472">Membrane</keyword>
<dbReference type="PANTHER" id="PTHR23071">
    <property type="entry name" value="PHOSPHATIDYLINOSITOL GLYCAN"/>
    <property type="match status" value="1"/>
</dbReference>
<feature type="transmembrane region" description="Helical" evidence="12">
    <location>
        <begin position="787"/>
        <end position="804"/>
    </location>
</feature>
<feature type="transmembrane region" description="Helical" evidence="12">
    <location>
        <begin position="590"/>
        <end position="609"/>
    </location>
</feature>
<feature type="transmembrane region" description="Helical" evidence="12">
    <location>
        <begin position="713"/>
        <end position="735"/>
    </location>
</feature>
<evidence type="ECO:0000256" key="2">
    <source>
        <dbReference type="ARBA" id="ARBA00004687"/>
    </source>
</evidence>
<dbReference type="GO" id="GO:0006506">
    <property type="term" value="P:GPI anchor biosynthetic process"/>
    <property type="evidence" value="ECO:0007669"/>
    <property type="project" value="UniProtKB-UniPathway"/>
</dbReference>
<feature type="transmembrane region" description="Helical" evidence="12">
    <location>
        <begin position="475"/>
        <end position="494"/>
    </location>
</feature>
<evidence type="ECO:0000313" key="14">
    <source>
        <dbReference type="Proteomes" id="UP000053263"/>
    </source>
</evidence>
<dbReference type="InterPro" id="IPR037675">
    <property type="entry name" value="PIG-O_N"/>
</dbReference>
<keyword evidence="5" id="KW-0808">Transferase</keyword>
<evidence type="ECO:0000256" key="7">
    <source>
        <dbReference type="ARBA" id="ARBA00022824"/>
    </source>
</evidence>
<comment type="similarity">
    <text evidence="3">Belongs to the PIGG/PIGN/PIGO family. PIGO subfamily.</text>
</comment>
<feature type="transmembrane region" description="Helical" evidence="12">
    <location>
        <begin position="563"/>
        <end position="583"/>
    </location>
</feature>
<dbReference type="GO" id="GO:0005789">
    <property type="term" value="C:endoplasmic reticulum membrane"/>
    <property type="evidence" value="ECO:0007669"/>
    <property type="project" value="UniProtKB-SubCell"/>
</dbReference>
<keyword evidence="8 12" id="KW-1133">Transmembrane helix</keyword>
<comment type="pathway">
    <text evidence="2">Glycolipid biosynthesis; glycosylphosphatidylinositol-anchor biosynthesis.</text>
</comment>
<protein>
    <submittedName>
        <fullName evidence="13">Uncharacterized protein</fullName>
    </submittedName>
</protein>
<dbReference type="InterPro" id="IPR017850">
    <property type="entry name" value="Alkaline_phosphatase_core_sf"/>
</dbReference>
<dbReference type="CDD" id="cd16023">
    <property type="entry name" value="GPI_EPT_3"/>
    <property type="match status" value="1"/>
</dbReference>
<feature type="transmembrane region" description="Helical" evidence="12">
    <location>
        <begin position="947"/>
        <end position="967"/>
    </location>
</feature>
<dbReference type="GO" id="GO:0051377">
    <property type="term" value="F:mannose-ethanolamine phosphotransferase activity"/>
    <property type="evidence" value="ECO:0007669"/>
    <property type="project" value="InterPro"/>
</dbReference>
<organism evidence="13 14">
    <name type="scientific">Plicaturopsis crispa FD-325 SS-3</name>
    <dbReference type="NCBI Taxonomy" id="944288"/>
    <lineage>
        <taxon>Eukaryota</taxon>
        <taxon>Fungi</taxon>
        <taxon>Dikarya</taxon>
        <taxon>Basidiomycota</taxon>
        <taxon>Agaricomycotina</taxon>
        <taxon>Agaricomycetes</taxon>
        <taxon>Agaricomycetidae</taxon>
        <taxon>Amylocorticiales</taxon>
        <taxon>Amylocorticiaceae</taxon>
        <taxon>Plicatura</taxon>
        <taxon>Plicaturopsis crispa</taxon>
    </lineage>
</organism>
<feature type="transmembrane region" description="Helical" evidence="12">
    <location>
        <begin position="6"/>
        <end position="24"/>
    </location>
</feature>
<sequence>MPSKGLVLLIWVIFVHSTGIYLFLRGFLLTRLALTDFTSCADASKPCTLEPTHKRAVFLVIDALRYDFIATDPPADPVSPYHHNVLTLPRELTQKYPHNSFIFNAHADPPTTTLQRIKGITTGSLPTFVDMGSNFGGSSIDEDSIIAQLRLAGKKIALMGDDTWMTVFPDVFHHNMTFPYDSFNVEDLHTVDEGVITHLMPLLKTPQSWDLIIGHFLGVDHVGHRLGPDHPTMRTKLQQMNDVLKEVIALLDDDTLLVLIGDHGMDRTGDHGGDAVLETSSGVWIYSKSVPLSSNSGYFTTSNSIPAALVPVKKFPTAPTAERSIEQIDLLPTLSLLLGLPIPFNNLGTIIPELFSRDSFLNHALEINSRQIHSYLDTYRASTAGGELDGVWTALEKSWTQVTTVPSGERLDAMYAYNRLALSVCRALWAQFNVVLMGLGLTLLVSGVAATWVLFIQLGSTNENWADYLGDKLGWSARGASGGAVIGVLGYLLFQDFRFLQGLDALDCVLFAAPFLSSLVLALSCSPDVTFPSMSTLFTPLPLLLHALSFLSNSFTVWEDRNVLFLLASICVPHVLTGLSAPTDRLRKRILGFTALFAICVRLIGWSTVCREEQGPSCDVTFFAGSSLPAPPTFVLAFAFPAAFGLPLLLRRFLAISKSHNGVTALYIPFLFTPALASGTIYWLIEYADSAELLGPAWAGLLRSVRTGVSRSALALGVLGAGALWWLIPICLEVSTTTPESASNAPAKAPKKQVTILGFGNAYGAPYLIFWCTAIGGVWLVTQLTGQLVLALGVVAVLAHLEIVDSVRDVNSLNAAFSSATPSTALDLDSVGGSWGAVRFAETIPLALLGMHMFFGTGHQASVPSIQWKTAFILTRGVVYPWSPATVVLNTFGAHVLIGLAAPLLGMWNVSPLAPEPGPATPGTQPSDSKPNTDSPRSRVHRETLRAALGVILYYSVLLLGALGAAGALRRHLMVWKVWAPRVGVAVGAWGAVAGAAVLGWGLGVGRIMGPRGVGRVLGGLGA</sequence>
<evidence type="ECO:0000256" key="3">
    <source>
        <dbReference type="ARBA" id="ARBA00008695"/>
    </source>
</evidence>
<dbReference type="EMBL" id="KN832569">
    <property type="protein sequence ID" value="KII84903.1"/>
    <property type="molecule type" value="Genomic_DNA"/>
</dbReference>
<dbReference type="Proteomes" id="UP000053263">
    <property type="component" value="Unassembled WGS sequence"/>
</dbReference>
<reference evidence="13 14" key="1">
    <citation type="submission" date="2014-06" db="EMBL/GenBank/DDBJ databases">
        <title>Evolutionary Origins and Diversification of the Mycorrhizal Mutualists.</title>
        <authorList>
            <consortium name="DOE Joint Genome Institute"/>
            <consortium name="Mycorrhizal Genomics Consortium"/>
            <person name="Kohler A."/>
            <person name="Kuo A."/>
            <person name="Nagy L.G."/>
            <person name="Floudas D."/>
            <person name="Copeland A."/>
            <person name="Barry K.W."/>
            <person name="Cichocki N."/>
            <person name="Veneault-Fourrey C."/>
            <person name="LaButti K."/>
            <person name="Lindquist E.A."/>
            <person name="Lipzen A."/>
            <person name="Lundell T."/>
            <person name="Morin E."/>
            <person name="Murat C."/>
            <person name="Riley R."/>
            <person name="Ohm R."/>
            <person name="Sun H."/>
            <person name="Tunlid A."/>
            <person name="Henrissat B."/>
            <person name="Grigoriev I.V."/>
            <person name="Hibbett D.S."/>
            <person name="Martin F."/>
        </authorList>
    </citation>
    <scope>NUCLEOTIDE SEQUENCE [LARGE SCALE GENOMIC DNA]</scope>
    <source>
        <strain evidence="13 14">FD-325 SS-3</strain>
    </source>
</reference>
<evidence type="ECO:0000256" key="10">
    <source>
        <dbReference type="ARBA" id="ARBA00023180"/>
    </source>
</evidence>
<keyword evidence="10" id="KW-0325">Glycoprotein</keyword>
<evidence type="ECO:0000256" key="1">
    <source>
        <dbReference type="ARBA" id="ARBA00004477"/>
    </source>
</evidence>
<accession>A0A0C9T9G9</accession>
<feature type="transmembrane region" description="Helical" evidence="12">
    <location>
        <begin position="987"/>
        <end position="1006"/>
    </location>
</feature>
<gene>
    <name evidence="13" type="ORF">PLICRDRAFT_345660</name>
</gene>
<dbReference type="InterPro" id="IPR002591">
    <property type="entry name" value="Phosphodiest/P_Trfase"/>
</dbReference>
<evidence type="ECO:0000256" key="8">
    <source>
        <dbReference type="ARBA" id="ARBA00022989"/>
    </source>
</evidence>
<name>A0A0C9T9G9_PLICR</name>
<feature type="region of interest" description="Disordered" evidence="11">
    <location>
        <begin position="915"/>
        <end position="939"/>
    </location>
</feature>
<keyword evidence="14" id="KW-1185">Reference proteome</keyword>
<evidence type="ECO:0000313" key="13">
    <source>
        <dbReference type="EMBL" id="KII84903.1"/>
    </source>
</evidence>
<dbReference type="OrthoDB" id="272139at2759"/>
<dbReference type="PANTHER" id="PTHR23071:SF1">
    <property type="entry name" value="GPI ETHANOLAMINE PHOSPHATE TRANSFERASE 3"/>
    <property type="match status" value="1"/>
</dbReference>
<evidence type="ECO:0000256" key="6">
    <source>
        <dbReference type="ARBA" id="ARBA00022692"/>
    </source>
</evidence>
<dbReference type="HOGENOM" id="CLU_004298_1_1_1"/>
<dbReference type="InterPro" id="IPR039524">
    <property type="entry name" value="PIGO/GPI13"/>
</dbReference>
<feature type="transmembrane region" description="Helical" evidence="12">
    <location>
        <begin position="756"/>
        <end position="781"/>
    </location>
</feature>
<dbReference type="AlphaFoldDB" id="A0A0C9T9G9"/>
<comment type="subcellular location">
    <subcellularLocation>
        <location evidence="1">Endoplasmic reticulum membrane</location>
        <topology evidence="1">Multi-pass membrane protein</topology>
    </subcellularLocation>
</comment>
<feature type="transmembrane region" description="Helical" evidence="12">
    <location>
        <begin position="434"/>
        <end position="455"/>
    </location>
</feature>
<proteinExistence type="inferred from homology"/>
<evidence type="ECO:0000256" key="12">
    <source>
        <dbReference type="SAM" id="Phobius"/>
    </source>
</evidence>
<keyword evidence="4" id="KW-0337">GPI-anchor biosynthesis</keyword>
<evidence type="ECO:0000256" key="11">
    <source>
        <dbReference type="SAM" id="MobiDB-lite"/>
    </source>
</evidence>
<feature type="transmembrane region" description="Helical" evidence="12">
    <location>
        <begin position="662"/>
        <end position="685"/>
    </location>
</feature>
<dbReference type="Gene3D" id="3.40.720.10">
    <property type="entry name" value="Alkaline Phosphatase, subunit A"/>
    <property type="match status" value="1"/>
</dbReference>
<evidence type="ECO:0000256" key="9">
    <source>
        <dbReference type="ARBA" id="ARBA00023136"/>
    </source>
</evidence>
<feature type="compositionally biased region" description="Polar residues" evidence="11">
    <location>
        <begin position="922"/>
        <end position="935"/>
    </location>
</feature>